<keyword evidence="5 7" id="KW-0234">DNA repair</keyword>
<sequence length="247" mass="28183">MLEKIEGIIIRTQDYGETHKIITMFSKEKGKIAAIARGAKKPKSRMAAITQPFVQGHFLLKIGSGLSALQQGELEDSFRKIREDIVKTAYASYIAELTDKLTEEKSADSHLYQQLIASLTAIVNEKDPEIVAMMYELKLYEKAGFAPIVQRCAHCHSTDYLRSFSVTEGGLICQSCYVNDENTFIVNEKQVYLLQLFTQVGIERIANISVKKENKEHMKKIMEAYYEQYGGLYIKSKKFLKQIDLFK</sequence>
<dbReference type="SUPFAM" id="SSF57863">
    <property type="entry name" value="ArfGap/RecO-like zinc finger"/>
    <property type="match status" value="1"/>
</dbReference>
<dbReference type="PANTHER" id="PTHR33991:SF1">
    <property type="entry name" value="DNA REPAIR PROTEIN RECO"/>
    <property type="match status" value="1"/>
</dbReference>
<comment type="function">
    <text evidence="7">Involved in DNA repair and RecF pathway recombination.</text>
</comment>
<dbReference type="AlphaFoldDB" id="A0A9J6REF5"/>
<gene>
    <name evidence="7 9" type="primary">recO</name>
    <name evidence="9" type="ORF">OWO01_12490</name>
</gene>
<evidence type="ECO:0000256" key="3">
    <source>
        <dbReference type="ARBA" id="ARBA00022763"/>
    </source>
</evidence>
<dbReference type="InterPro" id="IPR003717">
    <property type="entry name" value="RecO"/>
</dbReference>
<evidence type="ECO:0000256" key="6">
    <source>
        <dbReference type="ARBA" id="ARBA00033409"/>
    </source>
</evidence>
<feature type="domain" description="DNA replication/recombination mediator RecO N-terminal" evidence="8">
    <location>
        <begin position="1"/>
        <end position="78"/>
    </location>
</feature>
<dbReference type="GO" id="GO:0006302">
    <property type="term" value="P:double-strand break repair"/>
    <property type="evidence" value="ECO:0007669"/>
    <property type="project" value="TreeGrafter"/>
</dbReference>
<dbReference type="InterPro" id="IPR012340">
    <property type="entry name" value="NA-bd_OB-fold"/>
</dbReference>
<dbReference type="GO" id="GO:0043590">
    <property type="term" value="C:bacterial nucleoid"/>
    <property type="evidence" value="ECO:0007669"/>
    <property type="project" value="TreeGrafter"/>
</dbReference>
<dbReference type="Gene3D" id="6.20.220.20">
    <property type="entry name" value="Recombination protein O, zinc-binding domain"/>
    <property type="match status" value="1"/>
</dbReference>
<evidence type="ECO:0000256" key="1">
    <source>
        <dbReference type="ARBA" id="ARBA00007452"/>
    </source>
</evidence>
<evidence type="ECO:0000256" key="2">
    <source>
        <dbReference type="ARBA" id="ARBA00021310"/>
    </source>
</evidence>
<proteinExistence type="inferred from homology"/>
<dbReference type="PANTHER" id="PTHR33991">
    <property type="entry name" value="DNA REPAIR PROTEIN RECO"/>
    <property type="match status" value="1"/>
</dbReference>
<accession>A0A9J6REF5</accession>
<dbReference type="InterPro" id="IPR042242">
    <property type="entry name" value="RecO_C"/>
</dbReference>
<name>A0A9J6REF5_9BACI</name>
<dbReference type="Pfam" id="PF11967">
    <property type="entry name" value="RecO_N"/>
    <property type="match status" value="1"/>
</dbReference>
<evidence type="ECO:0000313" key="10">
    <source>
        <dbReference type="Proteomes" id="UP001084197"/>
    </source>
</evidence>
<dbReference type="Gene3D" id="2.40.50.140">
    <property type="entry name" value="Nucleic acid-binding proteins"/>
    <property type="match status" value="1"/>
</dbReference>
<evidence type="ECO:0000259" key="8">
    <source>
        <dbReference type="Pfam" id="PF11967"/>
    </source>
</evidence>
<evidence type="ECO:0000256" key="4">
    <source>
        <dbReference type="ARBA" id="ARBA00023172"/>
    </source>
</evidence>
<dbReference type="NCBIfam" id="TIGR00613">
    <property type="entry name" value="reco"/>
    <property type="match status" value="1"/>
</dbReference>
<organism evidence="9 10">
    <name type="scientific">Natronobacillus azotifigens</name>
    <dbReference type="NCBI Taxonomy" id="472978"/>
    <lineage>
        <taxon>Bacteria</taxon>
        <taxon>Bacillati</taxon>
        <taxon>Bacillota</taxon>
        <taxon>Bacilli</taxon>
        <taxon>Bacillales</taxon>
        <taxon>Bacillaceae</taxon>
        <taxon>Natronobacillus</taxon>
    </lineage>
</organism>
<keyword evidence="10" id="KW-1185">Reference proteome</keyword>
<evidence type="ECO:0000313" key="9">
    <source>
        <dbReference type="EMBL" id="MCZ0704032.1"/>
    </source>
</evidence>
<dbReference type="EMBL" id="JAPRAT010000026">
    <property type="protein sequence ID" value="MCZ0704032.1"/>
    <property type="molecule type" value="Genomic_DNA"/>
</dbReference>
<evidence type="ECO:0000256" key="7">
    <source>
        <dbReference type="HAMAP-Rule" id="MF_00201"/>
    </source>
</evidence>
<dbReference type="Proteomes" id="UP001084197">
    <property type="component" value="Unassembled WGS sequence"/>
</dbReference>
<dbReference type="Pfam" id="PF02565">
    <property type="entry name" value="RecO_C"/>
    <property type="match status" value="1"/>
</dbReference>
<comment type="caution">
    <text evidence="9">The sequence shown here is derived from an EMBL/GenBank/DDBJ whole genome shotgun (WGS) entry which is preliminary data.</text>
</comment>
<protein>
    <recommendedName>
        <fullName evidence="2 7">DNA repair protein RecO</fullName>
    </recommendedName>
    <alternativeName>
        <fullName evidence="6 7">Recombination protein O</fullName>
    </alternativeName>
</protein>
<keyword evidence="3 7" id="KW-0227">DNA damage</keyword>
<evidence type="ECO:0000256" key="5">
    <source>
        <dbReference type="ARBA" id="ARBA00023204"/>
    </source>
</evidence>
<dbReference type="InterPro" id="IPR022572">
    <property type="entry name" value="DNA_rep/recomb_RecO_N"/>
</dbReference>
<dbReference type="HAMAP" id="MF_00201">
    <property type="entry name" value="RecO"/>
    <property type="match status" value="1"/>
</dbReference>
<dbReference type="SUPFAM" id="SSF50249">
    <property type="entry name" value="Nucleic acid-binding proteins"/>
    <property type="match status" value="1"/>
</dbReference>
<reference evidence="9" key="1">
    <citation type="submission" date="2022-11" db="EMBL/GenBank/DDBJ databases">
        <title>WGS of Natronobacillus azotifigens 24KS-1, an anaerobic diazotrophic haloalkaliphile from soda-rich habitats.</title>
        <authorList>
            <person name="Sorokin D.Y."/>
            <person name="Merkel A.Y."/>
        </authorList>
    </citation>
    <scope>NUCLEOTIDE SEQUENCE</scope>
    <source>
        <strain evidence="9">24KS-1</strain>
    </source>
</reference>
<comment type="similarity">
    <text evidence="1 7">Belongs to the RecO family.</text>
</comment>
<dbReference type="InterPro" id="IPR037278">
    <property type="entry name" value="ARFGAP/RecO"/>
</dbReference>
<dbReference type="GO" id="GO:0006310">
    <property type="term" value="P:DNA recombination"/>
    <property type="evidence" value="ECO:0007669"/>
    <property type="project" value="UniProtKB-UniRule"/>
</dbReference>
<dbReference type="Gene3D" id="1.20.1440.120">
    <property type="entry name" value="Recombination protein O, C-terminal domain"/>
    <property type="match status" value="1"/>
</dbReference>
<dbReference type="RefSeq" id="WP_268780797.1">
    <property type="nucleotide sequence ID" value="NZ_JAPRAT010000026.1"/>
</dbReference>
<keyword evidence="4 7" id="KW-0233">DNA recombination</keyword>